<dbReference type="PANTHER" id="PTHR21021:SF16">
    <property type="entry name" value="TIP41-LIKE PROTEIN"/>
    <property type="match status" value="1"/>
</dbReference>
<name>A0A9P0AA70_BEMTA</name>
<accession>A0A9P0AA70</accession>
<evidence type="ECO:0000256" key="1">
    <source>
        <dbReference type="ARBA" id="ARBA00006658"/>
    </source>
</evidence>
<dbReference type="Proteomes" id="UP001152759">
    <property type="component" value="Chromosome 3"/>
</dbReference>
<dbReference type="KEGG" id="btab:109030713"/>
<dbReference type="InterPro" id="IPR007303">
    <property type="entry name" value="TIP41-like"/>
</dbReference>
<gene>
    <name evidence="3" type="ORF">BEMITA_LOCUS6321</name>
</gene>
<dbReference type="GO" id="GO:0031929">
    <property type="term" value="P:TOR signaling"/>
    <property type="evidence" value="ECO:0007669"/>
    <property type="project" value="TreeGrafter"/>
</dbReference>
<evidence type="ECO:0000256" key="2">
    <source>
        <dbReference type="ARBA" id="ARBA00018951"/>
    </source>
</evidence>
<dbReference type="InterPro" id="IPR051330">
    <property type="entry name" value="Phosphatase_reg/MetRdx"/>
</dbReference>
<dbReference type="Pfam" id="PF04176">
    <property type="entry name" value="TIP41"/>
    <property type="match status" value="1"/>
</dbReference>
<evidence type="ECO:0000313" key="4">
    <source>
        <dbReference type="Proteomes" id="UP001152759"/>
    </source>
</evidence>
<comment type="similarity">
    <text evidence="1">Belongs to the TIP41 family.</text>
</comment>
<reference evidence="3" key="1">
    <citation type="submission" date="2021-12" db="EMBL/GenBank/DDBJ databases">
        <authorList>
            <person name="King R."/>
        </authorList>
    </citation>
    <scope>NUCLEOTIDE SEQUENCE</scope>
</reference>
<organism evidence="3 4">
    <name type="scientific">Bemisia tabaci</name>
    <name type="common">Sweetpotato whitefly</name>
    <name type="synonym">Aleurodes tabaci</name>
    <dbReference type="NCBI Taxonomy" id="7038"/>
    <lineage>
        <taxon>Eukaryota</taxon>
        <taxon>Metazoa</taxon>
        <taxon>Ecdysozoa</taxon>
        <taxon>Arthropoda</taxon>
        <taxon>Hexapoda</taxon>
        <taxon>Insecta</taxon>
        <taxon>Pterygota</taxon>
        <taxon>Neoptera</taxon>
        <taxon>Paraneoptera</taxon>
        <taxon>Hemiptera</taxon>
        <taxon>Sternorrhyncha</taxon>
        <taxon>Aleyrodoidea</taxon>
        <taxon>Aleyrodidae</taxon>
        <taxon>Aleyrodinae</taxon>
        <taxon>Bemisia</taxon>
    </lineage>
</organism>
<sequence>MALVCDEQKFESWTVKTQKSHILGSICVNAKSGGCEGKPPASKCDYCSFTSSVELPHLPEMVFPNNILTVCHESGCGFTFQALEALKTVIVGSMPLKVACSDVWKSSRQDSGYMDRLIHSFDWTFTTLYRGSLLGNFVVDDKTECRINLEKLKEKEQILHYEDMMLFEDELHDNGISVLSVKIRVMPSGFFILLRFFLRVDGVLVRINDTRIHHEFCNNYAIRETTLKESQISELNVPLGHLGDPNLILPHLNLKTTVCEKLSFPSS</sequence>
<dbReference type="EMBL" id="OU963864">
    <property type="protein sequence ID" value="CAH0387283.1"/>
    <property type="molecule type" value="Genomic_DNA"/>
</dbReference>
<dbReference type="GO" id="GO:0005829">
    <property type="term" value="C:cytosol"/>
    <property type="evidence" value="ECO:0007669"/>
    <property type="project" value="TreeGrafter"/>
</dbReference>
<dbReference type="OrthoDB" id="10253878at2759"/>
<dbReference type="PANTHER" id="PTHR21021">
    <property type="entry name" value="GAF/PUTATIVE CYTOSKELETAL PROTEIN"/>
    <property type="match status" value="1"/>
</dbReference>
<evidence type="ECO:0000313" key="3">
    <source>
        <dbReference type="EMBL" id="CAH0387283.1"/>
    </source>
</evidence>
<keyword evidence="4" id="KW-1185">Reference proteome</keyword>
<proteinExistence type="inferred from homology"/>
<protein>
    <recommendedName>
        <fullName evidence="2">TIP41-like protein</fullName>
    </recommendedName>
</protein>
<dbReference type="AlphaFoldDB" id="A0A9P0AA70"/>